<evidence type="ECO:0000313" key="1">
    <source>
        <dbReference type="EMBL" id="MCF5658112.1"/>
    </source>
</evidence>
<evidence type="ECO:0000313" key="2">
    <source>
        <dbReference type="Proteomes" id="UP000814126"/>
    </source>
</evidence>
<sequence>MAIILTPPTHPSRESAAYVIKNPQMTTNAFTVTDASEAAQSLKLQDEERISALKDFLKGYDMTSISTDELKKVGRRLYDEGMISRRAFGLFIAGDGASDVNGYQTKTDVKFNAIALFNEKMQDEIDYRKSEPLRSYREGAMDYLQGMVNANQAINALAYFVNSSSSTLSVNEKA</sequence>
<accession>A0AAP2WKE6</accession>
<proteinExistence type="predicted"/>
<name>A0AAP2WKE6_9PSED</name>
<organism evidence="1 2">
    <name type="scientific">Pseudomonas poae</name>
    <dbReference type="NCBI Taxonomy" id="200451"/>
    <lineage>
        <taxon>Bacteria</taxon>
        <taxon>Pseudomonadati</taxon>
        <taxon>Pseudomonadota</taxon>
        <taxon>Gammaproteobacteria</taxon>
        <taxon>Pseudomonadales</taxon>
        <taxon>Pseudomonadaceae</taxon>
        <taxon>Pseudomonas</taxon>
    </lineage>
</organism>
<reference evidence="1" key="1">
    <citation type="submission" date="2019-11" db="EMBL/GenBank/DDBJ databases">
        <title>Epiphytic Pseudomonas syringae from cherry orchards.</title>
        <authorList>
            <person name="Hulin M.T."/>
        </authorList>
    </citation>
    <scope>NUCLEOTIDE SEQUENCE</scope>
    <source>
        <strain evidence="1">PA-2-1F</strain>
    </source>
</reference>
<dbReference type="AlphaFoldDB" id="A0AAP2WKE6"/>
<comment type="caution">
    <text evidence="1">The sequence shown here is derived from an EMBL/GenBank/DDBJ whole genome shotgun (WGS) entry which is preliminary data.</text>
</comment>
<gene>
    <name evidence="1" type="ORF">GIV46_24240</name>
</gene>
<protein>
    <submittedName>
        <fullName evidence="1">Uncharacterized protein</fullName>
    </submittedName>
</protein>
<dbReference type="Proteomes" id="UP000814126">
    <property type="component" value="Unassembled WGS sequence"/>
</dbReference>
<dbReference type="EMBL" id="WJZX01000194">
    <property type="protein sequence ID" value="MCF5658112.1"/>
    <property type="molecule type" value="Genomic_DNA"/>
</dbReference>
<dbReference type="RefSeq" id="WP_236326847.1">
    <property type="nucleotide sequence ID" value="NZ_CP142150.1"/>
</dbReference>